<gene>
    <name evidence="1" type="ORF">PF011_g13569</name>
</gene>
<dbReference type="EMBL" id="QXFW01000842">
    <property type="protein sequence ID" value="KAE9001842.1"/>
    <property type="molecule type" value="Genomic_DNA"/>
</dbReference>
<feature type="non-terminal residue" evidence="1">
    <location>
        <position position="1"/>
    </location>
</feature>
<protein>
    <submittedName>
        <fullName evidence="1">Uncharacterized protein</fullName>
    </submittedName>
</protein>
<dbReference type="Proteomes" id="UP000460718">
    <property type="component" value="Unassembled WGS sequence"/>
</dbReference>
<comment type="caution">
    <text evidence="1">The sequence shown here is derived from an EMBL/GenBank/DDBJ whole genome shotgun (WGS) entry which is preliminary data.</text>
</comment>
<accession>A0A6A3K664</accession>
<reference evidence="1 2" key="1">
    <citation type="submission" date="2018-09" db="EMBL/GenBank/DDBJ databases">
        <title>Genomic investigation of the strawberry pathogen Phytophthora fragariae indicates pathogenicity is determined by transcriptional variation in three key races.</title>
        <authorList>
            <person name="Adams T.M."/>
            <person name="Armitage A.D."/>
            <person name="Sobczyk M.K."/>
            <person name="Bates H.J."/>
            <person name="Dunwell J.M."/>
            <person name="Nellist C.F."/>
            <person name="Harrison R.J."/>
        </authorList>
    </citation>
    <scope>NUCLEOTIDE SEQUENCE [LARGE SCALE GENOMIC DNA]</scope>
    <source>
        <strain evidence="1 2">SCRP245</strain>
    </source>
</reference>
<evidence type="ECO:0000313" key="2">
    <source>
        <dbReference type="Proteomes" id="UP000460718"/>
    </source>
</evidence>
<name>A0A6A3K664_9STRA</name>
<organism evidence="1 2">
    <name type="scientific">Phytophthora fragariae</name>
    <dbReference type="NCBI Taxonomy" id="53985"/>
    <lineage>
        <taxon>Eukaryota</taxon>
        <taxon>Sar</taxon>
        <taxon>Stramenopiles</taxon>
        <taxon>Oomycota</taxon>
        <taxon>Peronosporomycetes</taxon>
        <taxon>Peronosporales</taxon>
        <taxon>Peronosporaceae</taxon>
        <taxon>Phytophthora</taxon>
    </lineage>
</organism>
<evidence type="ECO:0000313" key="1">
    <source>
        <dbReference type="EMBL" id="KAE9001842.1"/>
    </source>
</evidence>
<dbReference type="AlphaFoldDB" id="A0A6A3K664"/>
<proteinExistence type="predicted"/>
<sequence length="160" mass="17821">EMLVLAQDEDALKKMRVDGWDFDTATHAEREEAYPGLYADRFYTSTSLQSCARHIPGGKKAQLLQVAAQDLMEELFSPAAPEPEPSMIPVEHKLTEFPEWVQIREGVRSVPSTNARCVRFGSKSLASGERRDFSARHAAMETSAFTFATEFAPRTTPATP</sequence>